<dbReference type="GeneID" id="75140894"/>
<dbReference type="RefSeq" id="WP_050109663.1">
    <property type="nucleotide sequence ID" value="NZ_CABHWQ010000034.1"/>
</dbReference>
<feature type="domain" description="AB hydrolase-1" evidence="1">
    <location>
        <begin position="9"/>
        <end position="206"/>
    </location>
</feature>
<proteinExistence type="predicted"/>
<dbReference type="InterPro" id="IPR029058">
    <property type="entry name" value="AB_hydrolase_fold"/>
</dbReference>
<sequence>MSTNSTLKYPVVLVHGLFGFDKIAGIYPYFYGVEEPLKKAGADVFIATISATNSNEVRGEQLLKFIKEVMAKTGAKKVNLIGHSQGPLACRYVAATHPELVASVTSVNGVNHGSEIADLVRSALTPDRLPEQIVNTIMSAFGAFVSLLSGKPFLPQDFMESINALTTENVAKFNTQYPQGLPEVWGGEGKEFDNGVYYYSWGGYLGYNPLTEGMNNLDPLHHSLVALSLLFTKERYQNDGMVGRYSMHLGKVIRSDYKLDHVDAVNQTAGMVSSEIDPVKLYVNHIELLKSKGL</sequence>
<accession>A0ABY5UJE2</accession>
<dbReference type="Gene3D" id="3.40.50.1820">
    <property type="entry name" value="alpha/beta hydrolase"/>
    <property type="match status" value="1"/>
</dbReference>
<name>A0ABY5UJE2_9GAMM</name>
<organism evidence="2 3">
    <name type="scientific">Yersinia alsatica</name>
    <dbReference type="NCBI Taxonomy" id="2890317"/>
    <lineage>
        <taxon>Bacteria</taxon>
        <taxon>Pseudomonadati</taxon>
        <taxon>Pseudomonadota</taxon>
        <taxon>Gammaproteobacteria</taxon>
        <taxon>Enterobacterales</taxon>
        <taxon>Yersiniaceae</taxon>
        <taxon>Yersinia</taxon>
    </lineage>
</organism>
<keyword evidence="3" id="KW-1185">Reference proteome</keyword>
<dbReference type="SUPFAM" id="SSF53474">
    <property type="entry name" value="alpha/beta-Hydrolases"/>
    <property type="match status" value="1"/>
</dbReference>
<reference evidence="2" key="1">
    <citation type="submission" date="2022-08" db="EMBL/GenBank/DDBJ databases">
        <authorList>
            <person name="Bogun A."/>
            <person name="Kislichkina A."/>
            <person name="Solomentsev V."/>
            <person name="Skryabin Y."/>
            <person name="Sizova A."/>
            <person name="Platonov M."/>
            <person name="Dentovskaya S."/>
        </authorList>
    </citation>
    <scope>NUCLEOTIDE SEQUENCE</scope>
    <source>
        <strain evidence="2">SCPM-O-B-7604</strain>
    </source>
</reference>
<dbReference type="Proteomes" id="UP001057860">
    <property type="component" value="Chromosome"/>
</dbReference>
<dbReference type="EMBL" id="CP104006">
    <property type="protein sequence ID" value="UWM43606.1"/>
    <property type="molecule type" value="Genomic_DNA"/>
</dbReference>
<dbReference type="InterPro" id="IPR000073">
    <property type="entry name" value="AB_hydrolase_1"/>
</dbReference>
<evidence type="ECO:0000259" key="1">
    <source>
        <dbReference type="Pfam" id="PF00561"/>
    </source>
</evidence>
<evidence type="ECO:0000313" key="3">
    <source>
        <dbReference type="Proteomes" id="UP001057860"/>
    </source>
</evidence>
<dbReference type="Pfam" id="PF00561">
    <property type="entry name" value="Abhydrolase_1"/>
    <property type="match status" value="1"/>
</dbReference>
<gene>
    <name evidence="2" type="ORF">N0H69_12805</name>
</gene>
<evidence type="ECO:0000313" key="2">
    <source>
        <dbReference type="EMBL" id="UWM43606.1"/>
    </source>
</evidence>
<protein>
    <submittedName>
        <fullName evidence="2">Triacylglycerol lipase</fullName>
    </submittedName>
</protein>